<dbReference type="InterPro" id="IPR050982">
    <property type="entry name" value="Auxin_biosynth/cation_transpt"/>
</dbReference>
<dbReference type="Pfam" id="PF13738">
    <property type="entry name" value="Pyr_redox_3"/>
    <property type="match status" value="1"/>
</dbReference>
<dbReference type="Proteomes" id="UP000308430">
    <property type="component" value="Unassembled WGS sequence"/>
</dbReference>
<dbReference type="GO" id="GO:0050660">
    <property type="term" value="F:flavin adenine dinucleotide binding"/>
    <property type="evidence" value="ECO:0007669"/>
    <property type="project" value="TreeGrafter"/>
</dbReference>
<evidence type="ECO:0000313" key="2">
    <source>
        <dbReference type="EMBL" id="THF66357.1"/>
    </source>
</evidence>
<dbReference type="InterPro" id="IPR036188">
    <property type="entry name" value="FAD/NAD-bd_sf"/>
</dbReference>
<dbReference type="PANTHER" id="PTHR43539:SF78">
    <property type="entry name" value="FLAVIN-CONTAINING MONOOXYGENASE"/>
    <property type="match status" value="1"/>
</dbReference>
<evidence type="ECO:0000256" key="1">
    <source>
        <dbReference type="ARBA" id="ARBA00023002"/>
    </source>
</evidence>
<dbReference type="PRINTS" id="PR00368">
    <property type="entry name" value="FADPNR"/>
</dbReference>
<protein>
    <submittedName>
        <fullName evidence="2">NAD(P)/FAD-dependent oxidoreductase</fullName>
    </submittedName>
</protein>
<sequence>MKILQTLVIGGGQAGLATGWHLAQRQIDFLILEASDRSGGAWRSYYDSLELFSPAGYSALPGLPFPGPQRRYPHRDEVVGYLDEYAHKFRLPVRVGEKVVNVVRDGDAFEAVTASGQHYRAKTLVAASGAFGMPHVPAIEGQEQFRGCMLHSAEYLNPKGFLGSRIVVVGGANSAVQIATELAGVARVKLATLQPIRFFPQRILGLDFHFWVKWTGLEQTRWLNDQSTPVLDNGKYSHAIKTGRVQRQEMFTRITERGVIWPDGTEEQVDVLLFATGFRPNASYLRELGAVSADNRLAQQNGIAQGIPGLYFVGFPRQRNFASATLRGAGADAAHIMPYLIEYLRESDQQVGKANTTEARTP</sequence>
<comment type="caution">
    <text evidence="2">The sequence shown here is derived from an EMBL/GenBank/DDBJ whole genome shotgun (WGS) entry which is preliminary data.</text>
</comment>
<name>A0A4S4B5V4_9RHOO</name>
<dbReference type="PRINTS" id="PR00469">
    <property type="entry name" value="PNDRDTASEII"/>
</dbReference>
<evidence type="ECO:0000313" key="3">
    <source>
        <dbReference type="Proteomes" id="UP000308430"/>
    </source>
</evidence>
<keyword evidence="1" id="KW-0560">Oxidoreductase</keyword>
<dbReference type="Gene3D" id="3.50.50.60">
    <property type="entry name" value="FAD/NAD(P)-binding domain"/>
    <property type="match status" value="1"/>
</dbReference>
<organism evidence="2 3">
    <name type="scientific">Pseudothauera nasutitermitis</name>
    <dbReference type="NCBI Taxonomy" id="2565930"/>
    <lineage>
        <taxon>Bacteria</taxon>
        <taxon>Pseudomonadati</taxon>
        <taxon>Pseudomonadota</taxon>
        <taxon>Betaproteobacteria</taxon>
        <taxon>Rhodocyclales</taxon>
        <taxon>Zoogloeaceae</taxon>
        <taxon>Pseudothauera</taxon>
    </lineage>
</organism>
<gene>
    <name evidence="2" type="ORF">E6C76_05810</name>
</gene>
<dbReference type="RefSeq" id="WP_136347301.1">
    <property type="nucleotide sequence ID" value="NZ_SSOC01000002.1"/>
</dbReference>
<dbReference type="EMBL" id="SSOC01000002">
    <property type="protein sequence ID" value="THF66357.1"/>
    <property type="molecule type" value="Genomic_DNA"/>
</dbReference>
<dbReference type="GO" id="GO:0004497">
    <property type="term" value="F:monooxygenase activity"/>
    <property type="evidence" value="ECO:0007669"/>
    <property type="project" value="TreeGrafter"/>
</dbReference>
<keyword evidence="3" id="KW-1185">Reference proteome</keyword>
<dbReference type="PANTHER" id="PTHR43539">
    <property type="entry name" value="FLAVIN-BINDING MONOOXYGENASE-LIKE PROTEIN (AFU_ORTHOLOGUE AFUA_4G09220)"/>
    <property type="match status" value="1"/>
</dbReference>
<dbReference type="OrthoDB" id="9773233at2"/>
<accession>A0A4S4B5V4</accession>
<dbReference type="SUPFAM" id="SSF51905">
    <property type="entry name" value="FAD/NAD(P)-binding domain"/>
    <property type="match status" value="2"/>
</dbReference>
<proteinExistence type="predicted"/>
<dbReference type="AlphaFoldDB" id="A0A4S4B5V4"/>
<reference evidence="2 3" key="1">
    <citation type="submission" date="2019-04" db="EMBL/GenBank/DDBJ databases">
        <title>Azoarcus nasutitermitis sp. nov. isolated from termite nest.</title>
        <authorList>
            <person name="Lin S.-Y."/>
            <person name="Hameed A."/>
            <person name="Hsu Y.-H."/>
            <person name="Young C.-C."/>
        </authorList>
    </citation>
    <scope>NUCLEOTIDE SEQUENCE [LARGE SCALE GENOMIC DNA]</scope>
    <source>
        <strain evidence="2 3">CC-YHH838</strain>
    </source>
</reference>